<evidence type="ECO:0000256" key="1">
    <source>
        <dbReference type="ARBA" id="ARBA00001926"/>
    </source>
</evidence>
<protein>
    <submittedName>
        <fullName evidence="11">Cytochrome C</fullName>
    </submittedName>
</protein>
<dbReference type="STRING" id="1267768.BV394_11445"/>
<dbReference type="PRINTS" id="PR00605">
    <property type="entry name" value="CYTCHROMECIC"/>
</dbReference>
<evidence type="ECO:0000256" key="4">
    <source>
        <dbReference type="ARBA" id="ARBA00022660"/>
    </source>
</evidence>
<name>A0A1U7DMK4_9RHOB</name>
<evidence type="ECO:0000256" key="2">
    <source>
        <dbReference type="ARBA" id="ARBA00022448"/>
    </source>
</evidence>
<dbReference type="InterPro" id="IPR051459">
    <property type="entry name" value="Cytochrome_c-type_DH"/>
</dbReference>
<dbReference type="Proteomes" id="UP000187266">
    <property type="component" value="Chromosome"/>
</dbReference>
<dbReference type="PROSITE" id="PS51007">
    <property type="entry name" value="CYTC"/>
    <property type="match status" value="1"/>
</dbReference>
<keyword evidence="2" id="KW-0813">Transport</keyword>
<keyword evidence="12" id="KW-1185">Reference proteome</keyword>
<evidence type="ECO:0000313" key="11">
    <source>
        <dbReference type="EMBL" id="APX91123.1"/>
    </source>
</evidence>
<dbReference type="Gene3D" id="1.10.760.10">
    <property type="entry name" value="Cytochrome c-like domain"/>
    <property type="match status" value="1"/>
</dbReference>
<keyword evidence="7 8" id="KW-0408">Iron</keyword>
<evidence type="ECO:0000256" key="8">
    <source>
        <dbReference type="PROSITE-ProRule" id="PRU00433"/>
    </source>
</evidence>
<accession>A0A1U7DMK4</accession>
<dbReference type="PANTHER" id="PTHR35008">
    <property type="entry name" value="BLL4482 PROTEIN-RELATED"/>
    <property type="match status" value="1"/>
</dbReference>
<dbReference type="SUPFAM" id="SSF46626">
    <property type="entry name" value="Cytochrome c"/>
    <property type="match status" value="1"/>
</dbReference>
<sequence>MARAGFEAGAQLYAENCASCHGEKLEGEPDWRIPREDGTVPAPPHDESGHTWHHGDPTLFNYVKKGGEQALAEQGIEFNSGMPGFGDSLTDDEIRDILAYIRSTWSDRVQKLQAARTEAELAAR</sequence>
<organism evidence="11 12">
    <name type="scientific">Brevirhabdus pacifica</name>
    <dbReference type="NCBI Taxonomy" id="1267768"/>
    <lineage>
        <taxon>Bacteria</taxon>
        <taxon>Pseudomonadati</taxon>
        <taxon>Pseudomonadota</taxon>
        <taxon>Alphaproteobacteria</taxon>
        <taxon>Rhodobacterales</taxon>
        <taxon>Paracoccaceae</taxon>
        <taxon>Brevirhabdus</taxon>
    </lineage>
</organism>
<evidence type="ECO:0000256" key="6">
    <source>
        <dbReference type="ARBA" id="ARBA00022982"/>
    </source>
</evidence>
<reference evidence="11 12" key="1">
    <citation type="submission" date="2017-01" db="EMBL/GenBank/DDBJ databases">
        <title>Genomic analysis of Xuhuaishuia manganoxidans DY6-4.</title>
        <authorList>
            <person name="Wang X."/>
        </authorList>
    </citation>
    <scope>NUCLEOTIDE SEQUENCE [LARGE SCALE GENOMIC DNA]</scope>
    <source>
        <strain evidence="11 12">DY6-4</strain>
    </source>
</reference>
<evidence type="ECO:0000259" key="10">
    <source>
        <dbReference type="PROSITE" id="PS51007"/>
    </source>
</evidence>
<keyword evidence="4" id="KW-0679">Respiratory chain</keyword>
<dbReference type="GO" id="GO:0020037">
    <property type="term" value="F:heme binding"/>
    <property type="evidence" value="ECO:0007669"/>
    <property type="project" value="InterPro"/>
</dbReference>
<keyword evidence="6" id="KW-0249">Electron transport</keyword>
<dbReference type="Pfam" id="PF00034">
    <property type="entry name" value="Cytochrom_C"/>
    <property type="match status" value="1"/>
</dbReference>
<evidence type="ECO:0000256" key="3">
    <source>
        <dbReference type="ARBA" id="ARBA00022617"/>
    </source>
</evidence>
<evidence type="ECO:0000256" key="9">
    <source>
        <dbReference type="SAM" id="MobiDB-lite"/>
    </source>
</evidence>
<feature type="domain" description="Cytochrome c" evidence="10">
    <location>
        <begin position="4"/>
        <end position="105"/>
    </location>
</feature>
<gene>
    <name evidence="11" type="ORF">BV394_11445</name>
</gene>
<feature type="region of interest" description="Disordered" evidence="9">
    <location>
        <begin position="24"/>
        <end position="55"/>
    </location>
</feature>
<dbReference type="InterPro" id="IPR036909">
    <property type="entry name" value="Cyt_c-like_dom_sf"/>
</dbReference>
<evidence type="ECO:0000256" key="5">
    <source>
        <dbReference type="ARBA" id="ARBA00022723"/>
    </source>
</evidence>
<dbReference type="GO" id="GO:0009055">
    <property type="term" value="F:electron transfer activity"/>
    <property type="evidence" value="ECO:0007669"/>
    <property type="project" value="InterPro"/>
</dbReference>
<proteinExistence type="predicted"/>
<evidence type="ECO:0000256" key="7">
    <source>
        <dbReference type="ARBA" id="ARBA00023004"/>
    </source>
</evidence>
<dbReference type="InterPro" id="IPR008168">
    <property type="entry name" value="Cyt_C_IC"/>
</dbReference>
<dbReference type="AlphaFoldDB" id="A0A1U7DMK4"/>
<keyword evidence="5 8" id="KW-0479">Metal-binding</keyword>
<keyword evidence="3 8" id="KW-0349">Heme</keyword>
<dbReference type="PANTHER" id="PTHR35008:SF4">
    <property type="entry name" value="BLL4482 PROTEIN"/>
    <property type="match status" value="1"/>
</dbReference>
<dbReference type="InterPro" id="IPR009056">
    <property type="entry name" value="Cyt_c-like_dom"/>
</dbReference>
<dbReference type="EMBL" id="CP019124">
    <property type="protein sequence ID" value="APX91123.1"/>
    <property type="molecule type" value="Genomic_DNA"/>
</dbReference>
<evidence type="ECO:0000313" key="12">
    <source>
        <dbReference type="Proteomes" id="UP000187266"/>
    </source>
</evidence>
<dbReference type="GO" id="GO:0005506">
    <property type="term" value="F:iron ion binding"/>
    <property type="evidence" value="ECO:0007669"/>
    <property type="project" value="InterPro"/>
</dbReference>
<comment type="cofactor">
    <cofactor evidence="1">
        <name>heme c</name>
        <dbReference type="ChEBI" id="CHEBI:61717"/>
    </cofactor>
</comment>